<proteinExistence type="predicted"/>
<dbReference type="AlphaFoldDB" id="A0A2T0SYK8"/>
<evidence type="ECO:0000313" key="1">
    <source>
        <dbReference type="EMBL" id="PRY38502.1"/>
    </source>
</evidence>
<organism evidence="1 2">
    <name type="scientific">Spirosoma oryzae</name>
    <dbReference type="NCBI Taxonomy" id="1469603"/>
    <lineage>
        <taxon>Bacteria</taxon>
        <taxon>Pseudomonadati</taxon>
        <taxon>Bacteroidota</taxon>
        <taxon>Cytophagia</taxon>
        <taxon>Cytophagales</taxon>
        <taxon>Cytophagaceae</taxon>
        <taxon>Spirosoma</taxon>
    </lineage>
</organism>
<evidence type="ECO:0000313" key="2">
    <source>
        <dbReference type="Proteomes" id="UP000238375"/>
    </source>
</evidence>
<protein>
    <submittedName>
        <fullName evidence="1">Uncharacterized protein</fullName>
    </submittedName>
</protein>
<gene>
    <name evidence="1" type="ORF">CLV58_109229</name>
</gene>
<accession>A0A2T0SYK8</accession>
<comment type="caution">
    <text evidence="1">The sequence shown here is derived from an EMBL/GenBank/DDBJ whole genome shotgun (WGS) entry which is preliminary data.</text>
</comment>
<name>A0A2T0SYK8_9BACT</name>
<dbReference type="EMBL" id="PVTE01000009">
    <property type="protein sequence ID" value="PRY38502.1"/>
    <property type="molecule type" value="Genomic_DNA"/>
</dbReference>
<dbReference type="Proteomes" id="UP000238375">
    <property type="component" value="Unassembled WGS sequence"/>
</dbReference>
<dbReference type="RefSeq" id="WP_106138230.1">
    <property type="nucleotide sequence ID" value="NZ_PVTE01000009.1"/>
</dbReference>
<reference evidence="1 2" key="1">
    <citation type="submission" date="2018-03" db="EMBL/GenBank/DDBJ databases">
        <title>Genomic Encyclopedia of Archaeal and Bacterial Type Strains, Phase II (KMG-II): from individual species to whole genera.</title>
        <authorList>
            <person name="Goeker M."/>
        </authorList>
    </citation>
    <scope>NUCLEOTIDE SEQUENCE [LARGE SCALE GENOMIC DNA]</scope>
    <source>
        <strain evidence="1 2">DSM 28354</strain>
    </source>
</reference>
<sequence>MTIPDFIELGKALEFQQQENESLKYELLKTRMLLLLATAATENCQLPIVFPQDLGFTKEQLESLLKCYDLQTVQWDRHISVIYWEKGVASDNSKELVSLCEIDLTKYHGTNIHPDSGTVG</sequence>
<keyword evidence="2" id="KW-1185">Reference proteome</keyword>